<dbReference type="AlphaFoldDB" id="A0A0R2G7L6"/>
<dbReference type="InterPro" id="IPR036291">
    <property type="entry name" value="NAD(P)-bd_dom_sf"/>
</dbReference>
<dbReference type="InterPro" id="IPR011032">
    <property type="entry name" value="GroES-like_sf"/>
</dbReference>
<dbReference type="GO" id="GO:0016491">
    <property type="term" value="F:oxidoreductase activity"/>
    <property type="evidence" value="ECO:0007669"/>
    <property type="project" value="UniProtKB-KW"/>
</dbReference>
<dbReference type="InterPro" id="IPR052585">
    <property type="entry name" value="Lipid_raft_assoc_Zn_ADH"/>
</dbReference>
<dbReference type="Proteomes" id="UP000051727">
    <property type="component" value="Unassembled WGS sequence"/>
</dbReference>
<dbReference type="InterPro" id="IPR013149">
    <property type="entry name" value="ADH-like_C"/>
</dbReference>
<dbReference type="GO" id="GO:0008270">
    <property type="term" value="F:zinc ion binding"/>
    <property type="evidence" value="ECO:0007669"/>
    <property type="project" value="InterPro"/>
</dbReference>
<comment type="similarity">
    <text evidence="1 2">Belongs to the zinc-containing alcohol dehydrogenase family. Quinone oxidoreductase subfamily.</text>
</comment>
<dbReference type="PANTHER" id="PTHR43482:SF1">
    <property type="entry name" value="PROTEIN AST1-RELATED"/>
    <property type="match status" value="1"/>
</dbReference>
<accession>A0A0R2G7L6</accession>
<keyword evidence="2" id="KW-0862">Zinc</keyword>
<keyword evidence="2" id="KW-0560">Oxidoreductase</keyword>
<keyword evidence="2" id="KW-0479">Metal-binding</keyword>
<feature type="domain" description="Enoyl reductase (ER)" evidence="3">
    <location>
        <begin position="36"/>
        <end position="357"/>
    </location>
</feature>
<dbReference type="Pfam" id="PF00107">
    <property type="entry name" value="ADH_zinc_N"/>
    <property type="match status" value="1"/>
</dbReference>
<evidence type="ECO:0000313" key="4">
    <source>
        <dbReference type="EMBL" id="KRN33130.1"/>
    </source>
</evidence>
<organism evidence="4 5">
    <name type="scientific">Liquorilactobacillus mali</name>
    <dbReference type="NCBI Taxonomy" id="1618"/>
    <lineage>
        <taxon>Bacteria</taxon>
        <taxon>Bacillati</taxon>
        <taxon>Bacillota</taxon>
        <taxon>Bacilli</taxon>
        <taxon>Lactobacillales</taxon>
        <taxon>Lactobacillaceae</taxon>
        <taxon>Liquorilactobacillus</taxon>
    </lineage>
</organism>
<evidence type="ECO:0000259" key="3">
    <source>
        <dbReference type="SMART" id="SM00829"/>
    </source>
</evidence>
<dbReference type="SUPFAM" id="SSF51735">
    <property type="entry name" value="NAD(P)-binding Rossmann-fold domains"/>
    <property type="match status" value="1"/>
</dbReference>
<dbReference type="SMART" id="SM00829">
    <property type="entry name" value="PKS_ER"/>
    <property type="match status" value="1"/>
</dbReference>
<dbReference type="CDD" id="cd08252">
    <property type="entry name" value="AL_MDR"/>
    <property type="match status" value="1"/>
</dbReference>
<dbReference type="SUPFAM" id="SSF50129">
    <property type="entry name" value="GroES-like"/>
    <property type="match status" value="1"/>
</dbReference>
<dbReference type="Gene3D" id="3.40.50.720">
    <property type="entry name" value="NAD(P)-binding Rossmann-like Domain"/>
    <property type="match status" value="1"/>
</dbReference>
<dbReference type="STRING" id="1618.IV36_GL000863"/>
<dbReference type="EMBL" id="JQAR01000002">
    <property type="protein sequence ID" value="KRN33130.1"/>
    <property type="molecule type" value="Genomic_DNA"/>
</dbReference>
<protein>
    <recommendedName>
        <fullName evidence="2">Zinc-type alcohol dehydrogenase-like protein</fullName>
    </recommendedName>
</protein>
<dbReference type="InterPro" id="IPR013154">
    <property type="entry name" value="ADH-like_N"/>
</dbReference>
<sequence length="359" mass="40116">MQYKGIVTEKEVQIVMVEMMNAVGYTEHLPISEENSLFDFKTIKPIPKGRDLLVKIEAIAVNPVDISTRKNKKEKLDKNHPKILGWDALGEVVGCGDEVRLFEKGERVFYAGAIDRPGSNADYQLVDERLVALAPKKLTQQQSVAMPLTSLTAWEALFEKLQISRTKRIENAKKTILIINGAGGVGSIATQLAAWAGLKVIATASREESIRWTLAHGAIDTINHRIDMPTQLKEKGIDGVDYILQLSDIDGHWAEMAKMIKPNGRITSITGNQEPLDLGLLKPKSVTFSWEWMYTKSFYQLPEMISQHEILEKISTMLNDGVLKSTVTEVLHAVNAETLRKAHEMIETNRTIGKIVICN</sequence>
<evidence type="ECO:0000313" key="5">
    <source>
        <dbReference type="Proteomes" id="UP000051727"/>
    </source>
</evidence>
<gene>
    <name evidence="4" type="ORF">IV36_GL000863</name>
</gene>
<comment type="caution">
    <text evidence="4">The sequence shown here is derived from an EMBL/GenBank/DDBJ whole genome shotgun (WGS) entry which is preliminary data.</text>
</comment>
<evidence type="ECO:0000256" key="2">
    <source>
        <dbReference type="RuleBase" id="RU364000"/>
    </source>
</evidence>
<dbReference type="PANTHER" id="PTHR43482">
    <property type="entry name" value="PROTEIN AST1-RELATED"/>
    <property type="match status" value="1"/>
</dbReference>
<dbReference type="Gene3D" id="3.90.180.10">
    <property type="entry name" value="Medium-chain alcohol dehydrogenases, catalytic domain"/>
    <property type="match status" value="1"/>
</dbReference>
<dbReference type="Pfam" id="PF08240">
    <property type="entry name" value="ADH_N"/>
    <property type="match status" value="1"/>
</dbReference>
<dbReference type="InterPro" id="IPR020843">
    <property type="entry name" value="ER"/>
</dbReference>
<dbReference type="NCBIfam" id="TIGR02817">
    <property type="entry name" value="adh_fam_1"/>
    <property type="match status" value="1"/>
</dbReference>
<dbReference type="InterPro" id="IPR014182">
    <property type="entry name" value="ADH_Zn_typ-1"/>
</dbReference>
<evidence type="ECO:0000256" key="1">
    <source>
        <dbReference type="ARBA" id="ARBA00010371"/>
    </source>
</evidence>
<reference evidence="4 5" key="1">
    <citation type="journal article" date="2015" name="Genome Announc.">
        <title>Expanding the biotechnology potential of lactobacilli through comparative genomics of 213 strains and associated genera.</title>
        <authorList>
            <person name="Sun Z."/>
            <person name="Harris H.M."/>
            <person name="McCann A."/>
            <person name="Guo C."/>
            <person name="Argimon S."/>
            <person name="Zhang W."/>
            <person name="Yang X."/>
            <person name="Jeffery I.B."/>
            <person name="Cooney J.C."/>
            <person name="Kagawa T.F."/>
            <person name="Liu W."/>
            <person name="Song Y."/>
            <person name="Salvetti E."/>
            <person name="Wrobel A."/>
            <person name="Rasinkangas P."/>
            <person name="Parkhill J."/>
            <person name="Rea M.C."/>
            <person name="O'Sullivan O."/>
            <person name="Ritari J."/>
            <person name="Douillard F.P."/>
            <person name="Paul Ross R."/>
            <person name="Yang R."/>
            <person name="Briner A.E."/>
            <person name="Felis G.E."/>
            <person name="de Vos W.M."/>
            <person name="Barrangou R."/>
            <person name="Klaenhammer T.R."/>
            <person name="Caufield P.W."/>
            <person name="Cui Y."/>
            <person name="Zhang H."/>
            <person name="O'Toole P.W."/>
        </authorList>
    </citation>
    <scope>NUCLEOTIDE SEQUENCE [LARGE SCALE GENOMIC DNA]</scope>
    <source>
        <strain evidence="4 5">ATCC 27304</strain>
    </source>
</reference>
<name>A0A0R2G7L6_9LACO</name>
<dbReference type="PATRIC" id="fig|1618.3.peg.872"/>
<proteinExistence type="inferred from homology"/>